<proteinExistence type="predicted"/>
<sequence>MDQFYLLSQTEMCQREMARGTQTPHHFLLHVLVHAYLPFWVSSSSTRGASQR</sequence>
<reference evidence="1" key="1">
    <citation type="journal article" date="2019" name="bioRxiv">
        <title>The Genome of the Zebra Mussel, Dreissena polymorpha: A Resource for Invasive Species Research.</title>
        <authorList>
            <person name="McCartney M.A."/>
            <person name="Auch B."/>
            <person name="Kono T."/>
            <person name="Mallez S."/>
            <person name="Zhang Y."/>
            <person name="Obille A."/>
            <person name="Becker A."/>
            <person name="Abrahante J.E."/>
            <person name="Garbe J."/>
            <person name="Badalamenti J.P."/>
            <person name="Herman A."/>
            <person name="Mangelson H."/>
            <person name="Liachko I."/>
            <person name="Sullivan S."/>
            <person name="Sone E.D."/>
            <person name="Koren S."/>
            <person name="Silverstein K.A.T."/>
            <person name="Beckman K.B."/>
            <person name="Gohl D.M."/>
        </authorList>
    </citation>
    <scope>NUCLEOTIDE SEQUENCE</scope>
    <source>
        <strain evidence="1">Duluth1</strain>
        <tissue evidence="1">Whole animal</tissue>
    </source>
</reference>
<gene>
    <name evidence="1" type="ORF">DPMN_091453</name>
</gene>
<dbReference type="AlphaFoldDB" id="A0A9D4L0J5"/>
<keyword evidence="2" id="KW-1185">Reference proteome</keyword>
<reference evidence="1" key="2">
    <citation type="submission" date="2020-11" db="EMBL/GenBank/DDBJ databases">
        <authorList>
            <person name="McCartney M.A."/>
            <person name="Auch B."/>
            <person name="Kono T."/>
            <person name="Mallez S."/>
            <person name="Becker A."/>
            <person name="Gohl D.M."/>
            <person name="Silverstein K.A.T."/>
            <person name="Koren S."/>
            <person name="Bechman K.B."/>
            <person name="Herman A."/>
            <person name="Abrahante J.E."/>
            <person name="Garbe J."/>
        </authorList>
    </citation>
    <scope>NUCLEOTIDE SEQUENCE</scope>
    <source>
        <strain evidence="1">Duluth1</strain>
        <tissue evidence="1">Whole animal</tissue>
    </source>
</reference>
<dbReference type="Proteomes" id="UP000828390">
    <property type="component" value="Unassembled WGS sequence"/>
</dbReference>
<evidence type="ECO:0000313" key="1">
    <source>
        <dbReference type="EMBL" id="KAH3849064.1"/>
    </source>
</evidence>
<protein>
    <submittedName>
        <fullName evidence="1">Uncharacterized protein</fullName>
    </submittedName>
</protein>
<dbReference type="EMBL" id="JAIWYP010000003">
    <property type="protein sequence ID" value="KAH3849064.1"/>
    <property type="molecule type" value="Genomic_DNA"/>
</dbReference>
<comment type="caution">
    <text evidence="1">The sequence shown here is derived from an EMBL/GenBank/DDBJ whole genome shotgun (WGS) entry which is preliminary data.</text>
</comment>
<evidence type="ECO:0000313" key="2">
    <source>
        <dbReference type="Proteomes" id="UP000828390"/>
    </source>
</evidence>
<name>A0A9D4L0J5_DREPO</name>
<organism evidence="1 2">
    <name type="scientific">Dreissena polymorpha</name>
    <name type="common">Zebra mussel</name>
    <name type="synonym">Mytilus polymorpha</name>
    <dbReference type="NCBI Taxonomy" id="45954"/>
    <lineage>
        <taxon>Eukaryota</taxon>
        <taxon>Metazoa</taxon>
        <taxon>Spiralia</taxon>
        <taxon>Lophotrochozoa</taxon>
        <taxon>Mollusca</taxon>
        <taxon>Bivalvia</taxon>
        <taxon>Autobranchia</taxon>
        <taxon>Heteroconchia</taxon>
        <taxon>Euheterodonta</taxon>
        <taxon>Imparidentia</taxon>
        <taxon>Neoheterodontei</taxon>
        <taxon>Myida</taxon>
        <taxon>Dreissenoidea</taxon>
        <taxon>Dreissenidae</taxon>
        <taxon>Dreissena</taxon>
    </lineage>
</organism>
<accession>A0A9D4L0J5</accession>